<protein>
    <submittedName>
        <fullName evidence="2">Uncharacterized protein</fullName>
    </submittedName>
</protein>
<sequence length="113" mass="12825">MVQDAAGSGKSRFFSLRGRALEVFGRKIALPQSRWARIGIGCGFLVGGCLAILPVFGAWMLPLGFFILSMDIAIVRRWRRRGQVRYSRWQARRRALKASTALSSREVARRPFR</sequence>
<evidence type="ECO:0000313" key="3">
    <source>
        <dbReference type="Proteomes" id="UP000613160"/>
    </source>
</evidence>
<dbReference type="AlphaFoldDB" id="A0A916XZR3"/>
<reference evidence="2" key="1">
    <citation type="journal article" date="2014" name="Int. J. Syst. Evol. Microbiol.">
        <title>Complete genome sequence of Corynebacterium casei LMG S-19264T (=DSM 44701T), isolated from a smear-ripened cheese.</title>
        <authorList>
            <consortium name="US DOE Joint Genome Institute (JGI-PGF)"/>
            <person name="Walter F."/>
            <person name="Albersmeier A."/>
            <person name="Kalinowski J."/>
            <person name="Ruckert C."/>
        </authorList>
    </citation>
    <scope>NUCLEOTIDE SEQUENCE</scope>
    <source>
        <strain evidence="2">CGMCC 1.15493</strain>
    </source>
</reference>
<evidence type="ECO:0000313" key="2">
    <source>
        <dbReference type="EMBL" id="GGD22371.1"/>
    </source>
</evidence>
<keyword evidence="1" id="KW-0472">Membrane</keyword>
<keyword evidence="1" id="KW-0812">Transmembrane</keyword>
<comment type="caution">
    <text evidence="2">The sequence shown here is derived from an EMBL/GenBank/DDBJ whole genome shotgun (WGS) entry which is preliminary data.</text>
</comment>
<gene>
    <name evidence="2" type="ORF">GCM10011335_26570</name>
</gene>
<keyword evidence="3" id="KW-1185">Reference proteome</keyword>
<evidence type="ECO:0000256" key="1">
    <source>
        <dbReference type="SAM" id="Phobius"/>
    </source>
</evidence>
<organism evidence="2 3">
    <name type="scientific">Aureimonas glaciei</name>
    <dbReference type="NCBI Taxonomy" id="1776957"/>
    <lineage>
        <taxon>Bacteria</taxon>
        <taxon>Pseudomonadati</taxon>
        <taxon>Pseudomonadota</taxon>
        <taxon>Alphaproteobacteria</taxon>
        <taxon>Hyphomicrobiales</taxon>
        <taxon>Aurantimonadaceae</taxon>
        <taxon>Aureimonas</taxon>
    </lineage>
</organism>
<accession>A0A916XZR3</accession>
<keyword evidence="1" id="KW-1133">Transmembrane helix</keyword>
<feature type="transmembrane region" description="Helical" evidence="1">
    <location>
        <begin position="35"/>
        <end position="53"/>
    </location>
</feature>
<dbReference type="RefSeq" id="WP_188851380.1">
    <property type="nucleotide sequence ID" value="NZ_BMJJ01000006.1"/>
</dbReference>
<name>A0A916XZR3_9HYPH</name>
<proteinExistence type="predicted"/>
<reference evidence="2" key="2">
    <citation type="submission" date="2020-09" db="EMBL/GenBank/DDBJ databases">
        <authorList>
            <person name="Sun Q."/>
            <person name="Zhou Y."/>
        </authorList>
    </citation>
    <scope>NUCLEOTIDE SEQUENCE</scope>
    <source>
        <strain evidence="2">CGMCC 1.15493</strain>
    </source>
</reference>
<dbReference type="EMBL" id="BMJJ01000006">
    <property type="protein sequence ID" value="GGD22371.1"/>
    <property type="molecule type" value="Genomic_DNA"/>
</dbReference>
<dbReference type="Proteomes" id="UP000613160">
    <property type="component" value="Unassembled WGS sequence"/>
</dbReference>